<evidence type="ECO:0000313" key="3">
    <source>
        <dbReference type="WBParaSite" id="ALUE_0000444501-mRNA-1"/>
    </source>
</evidence>
<dbReference type="AlphaFoldDB" id="A0A0M3HQN5"/>
<proteinExistence type="predicted"/>
<sequence length="90" mass="9955">MSCKPAAIFVRLASHYDCSFPLCVSNHKRPAVMCREKAQSGTCGFDEGDEKSSREKHSPLGEAIRLEKKTGGRSKRKKRRMEGEVNAATA</sequence>
<dbReference type="Proteomes" id="UP000036681">
    <property type="component" value="Unplaced"/>
</dbReference>
<name>A0A0M3HQN5_ASCLU</name>
<feature type="region of interest" description="Disordered" evidence="1">
    <location>
        <begin position="41"/>
        <end position="90"/>
    </location>
</feature>
<feature type="compositionally biased region" description="Basic residues" evidence="1">
    <location>
        <begin position="71"/>
        <end position="80"/>
    </location>
</feature>
<evidence type="ECO:0000313" key="2">
    <source>
        <dbReference type="Proteomes" id="UP000036681"/>
    </source>
</evidence>
<organism evidence="2 3">
    <name type="scientific">Ascaris lumbricoides</name>
    <name type="common">Giant roundworm</name>
    <dbReference type="NCBI Taxonomy" id="6252"/>
    <lineage>
        <taxon>Eukaryota</taxon>
        <taxon>Metazoa</taxon>
        <taxon>Ecdysozoa</taxon>
        <taxon>Nematoda</taxon>
        <taxon>Chromadorea</taxon>
        <taxon>Rhabditida</taxon>
        <taxon>Spirurina</taxon>
        <taxon>Ascaridomorpha</taxon>
        <taxon>Ascaridoidea</taxon>
        <taxon>Ascarididae</taxon>
        <taxon>Ascaris</taxon>
    </lineage>
</organism>
<reference evidence="3" key="1">
    <citation type="submission" date="2017-02" db="UniProtKB">
        <authorList>
            <consortium name="WormBaseParasite"/>
        </authorList>
    </citation>
    <scope>IDENTIFICATION</scope>
</reference>
<keyword evidence="2" id="KW-1185">Reference proteome</keyword>
<dbReference type="WBParaSite" id="ALUE_0000444501-mRNA-1">
    <property type="protein sequence ID" value="ALUE_0000444501-mRNA-1"/>
    <property type="gene ID" value="ALUE_0000444501"/>
</dbReference>
<feature type="compositionally biased region" description="Basic and acidic residues" evidence="1">
    <location>
        <begin position="50"/>
        <end position="70"/>
    </location>
</feature>
<protein>
    <submittedName>
        <fullName evidence="3">Uncharacterized protein</fullName>
    </submittedName>
</protein>
<evidence type="ECO:0000256" key="1">
    <source>
        <dbReference type="SAM" id="MobiDB-lite"/>
    </source>
</evidence>
<accession>A0A0M3HQN5</accession>